<accession>A0ABZ1XIS9</accession>
<reference evidence="3" key="1">
    <citation type="submission" date="2022-10" db="EMBL/GenBank/DDBJ databases">
        <title>The complete genomes of actinobacterial strains from the NBC collection.</title>
        <authorList>
            <person name="Joergensen T.S."/>
            <person name="Alvarez Arevalo M."/>
            <person name="Sterndorff E.B."/>
            <person name="Faurdal D."/>
            <person name="Vuksanovic O."/>
            <person name="Mourched A.-S."/>
            <person name="Charusanti P."/>
            <person name="Shaw S."/>
            <person name="Blin K."/>
            <person name="Weber T."/>
        </authorList>
    </citation>
    <scope>NUCLEOTIDE SEQUENCE</scope>
    <source>
        <strain evidence="3">NBC_00668</strain>
    </source>
</reference>
<dbReference type="RefSeq" id="WP_329398797.1">
    <property type="nucleotide sequence ID" value="NZ_CP109019.1"/>
</dbReference>
<evidence type="ECO:0000313" key="4">
    <source>
        <dbReference type="Proteomes" id="UP001432060"/>
    </source>
</evidence>
<feature type="region of interest" description="Disordered" evidence="1">
    <location>
        <begin position="1"/>
        <end position="79"/>
    </location>
</feature>
<feature type="compositionally biased region" description="Pro residues" evidence="1">
    <location>
        <begin position="66"/>
        <end position="76"/>
    </location>
</feature>
<proteinExistence type="predicted"/>
<feature type="region of interest" description="Disordered" evidence="1">
    <location>
        <begin position="128"/>
        <end position="170"/>
    </location>
</feature>
<evidence type="ECO:0000313" key="3">
    <source>
        <dbReference type="EMBL" id="WUT83267.1"/>
    </source>
</evidence>
<protein>
    <submittedName>
        <fullName evidence="3">Uncharacterized protein</fullName>
    </submittedName>
</protein>
<sequence length="309" mass="32264">MSYNQPGPYGGQPQQPGPYGQQPPQQPYGQPQPGYGYPQQPPQGVPPQQGYGYPAQQPQYGQQPPYGAPMPPPPAPAKKKTGLIVTAVVVAVAVIGGGVWFATKGGGGGNGDVSASTKGYKLVAPESVGEYKSSGSSSSADKTMSDKEKKEAEAAGIKGPSEVGRSFKTAGDASNPLASKRLMFDGYYGDISDPSKTLDSMFAKLQENSDEDKKSDKKDDTKVELVGSPKAVKPAGFSGALMKCQNVKVTDTKKAKSFEVPVCIWADYSTVGIVEAVDSAAMLTGGAGMPTDQVADLTAKLYNTARVKK</sequence>
<dbReference type="EMBL" id="CP109019">
    <property type="protein sequence ID" value="WUT83267.1"/>
    <property type="molecule type" value="Genomic_DNA"/>
</dbReference>
<keyword evidence="2" id="KW-1133">Transmembrane helix</keyword>
<feature type="compositionally biased region" description="Basic and acidic residues" evidence="1">
    <location>
        <begin position="143"/>
        <end position="153"/>
    </location>
</feature>
<gene>
    <name evidence="3" type="ORF">OG515_14150</name>
</gene>
<evidence type="ECO:0000256" key="1">
    <source>
        <dbReference type="SAM" id="MobiDB-lite"/>
    </source>
</evidence>
<keyword evidence="2" id="KW-0812">Transmembrane</keyword>
<keyword evidence="4" id="KW-1185">Reference proteome</keyword>
<feature type="compositionally biased region" description="Low complexity" evidence="1">
    <location>
        <begin position="1"/>
        <end position="38"/>
    </location>
</feature>
<evidence type="ECO:0000256" key="2">
    <source>
        <dbReference type="SAM" id="Phobius"/>
    </source>
</evidence>
<feature type="compositionally biased region" description="Low complexity" evidence="1">
    <location>
        <begin position="46"/>
        <end position="65"/>
    </location>
</feature>
<organism evidence="3 4">
    <name type="scientific">Streptomyces melanogenes</name>
    <dbReference type="NCBI Taxonomy" id="67326"/>
    <lineage>
        <taxon>Bacteria</taxon>
        <taxon>Bacillati</taxon>
        <taxon>Actinomycetota</taxon>
        <taxon>Actinomycetes</taxon>
        <taxon>Kitasatosporales</taxon>
        <taxon>Streptomycetaceae</taxon>
        <taxon>Streptomyces</taxon>
    </lineage>
</organism>
<keyword evidence="2" id="KW-0472">Membrane</keyword>
<feature type="transmembrane region" description="Helical" evidence="2">
    <location>
        <begin position="83"/>
        <end position="102"/>
    </location>
</feature>
<dbReference type="Proteomes" id="UP001432060">
    <property type="component" value="Chromosome"/>
</dbReference>
<dbReference type="SUPFAM" id="SSF81995">
    <property type="entry name" value="beta-sandwich domain of Sec23/24"/>
    <property type="match status" value="1"/>
</dbReference>
<name>A0ABZ1XIS9_9ACTN</name>